<keyword evidence="2" id="KW-1185">Reference proteome</keyword>
<protein>
    <submittedName>
        <fullName evidence="1">Uncharacterized protein</fullName>
    </submittedName>
</protein>
<evidence type="ECO:0000313" key="2">
    <source>
        <dbReference type="Proteomes" id="UP001501742"/>
    </source>
</evidence>
<proteinExistence type="predicted"/>
<dbReference type="Proteomes" id="UP001501742">
    <property type="component" value="Unassembled WGS sequence"/>
</dbReference>
<name>A0ABN1ZBZ8_9MICO</name>
<evidence type="ECO:0000313" key="1">
    <source>
        <dbReference type="EMBL" id="GAA1493140.1"/>
    </source>
</evidence>
<comment type="caution">
    <text evidence="1">The sequence shown here is derived from an EMBL/GenBank/DDBJ whole genome shotgun (WGS) entry which is preliminary data.</text>
</comment>
<dbReference type="EMBL" id="BAAAJX010000005">
    <property type="protein sequence ID" value="GAA1493140.1"/>
    <property type="molecule type" value="Genomic_DNA"/>
</dbReference>
<gene>
    <name evidence="1" type="ORF">GCM10009627_14860</name>
</gene>
<sequence length="247" mass="27283">MPQTLNALPGVHVPACVACNNALGTYLEEPAKNLVRRILGHTDSHDDLLISADDSDALARWLLKVGLLSYLPERRFDLPAMNEDSDVPVLSRVRGDWLSWMTVGSPPPDSFSVYITRRELDGSDPDPEPGDQQWIPLPHPVVDGKDLDFMLRAFGFRGVNVTIVWHPGWPIDHPQVTDGRAVQLWPSPHEFNFGSMPQVSTKELRFLDPPGNELSMDAATFEERISTPLSPTSGLLQGLFGVDDGAN</sequence>
<accession>A0ABN1ZBZ8</accession>
<organism evidence="1 2">
    <name type="scientific">Curtobacterium herbarum</name>
    <dbReference type="NCBI Taxonomy" id="150122"/>
    <lineage>
        <taxon>Bacteria</taxon>
        <taxon>Bacillati</taxon>
        <taxon>Actinomycetota</taxon>
        <taxon>Actinomycetes</taxon>
        <taxon>Micrococcales</taxon>
        <taxon>Microbacteriaceae</taxon>
        <taxon>Curtobacterium</taxon>
    </lineage>
</organism>
<reference evidence="1 2" key="1">
    <citation type="journal article" date="2019" name="Int. J. Syst. Evol. Microbiol.">
        <title>The Global Catalogue of Microorganisms (GCM) 10K type strain sequencing project: providing services to taxonomists for standard genome sequencing and annotation.</title>
        <authorList>
            <consortium name="The Broad Institute Genomics Platform"/>
            <consortium name="The Broad Institute Genome Sequencing Center for Infectious Disease"/>
            <person name="Wu L."/>
            <person name="Ma J."/>
        </authorList>
    </citation>
    <scope>NUCLEOTIDE SEQUENCE [LARGE SCALE GENOMIC DNA]</scope>
    <source>
        <strain evidence="1 2">JCM 12140</strain>
    </source>
</reference>